<dbReference type="EMBL" id="HACG01013521">
    <property type="protein sequence ID" value="CEK60386.1"/>
    <property type="molecule type" value="Transcribed_RNA"/>
</dbReference>
<dbReference type="AlphaFoldDB" id="A0A0B6YXF8"/>
<protein>
    <submittedName>
        <fullName evidence="1">Uncharacterized protein</fullName>
    </submittedName>
</protein>
<proteinExistence type="predicted"/>
<evidence type="ECO:0000313" key="1">
    <source>
        <dbReference type="EMBL" id="CEK60386.1"/>
    </source>
</evidence>
<name>A0A0B6YXF8_9EUPU</name>
<gene>
    <name evidence="1" type="primary">ORF39242</name>
</gene>
<sequence length="111" mass="12661">FWATLHHSKSVSVPGSYTAGDPENKPWISVYASWGGQDPCSSIRTRSVCIFSLGDLPVLLQRYELFANKFYITHLPAALHCLDQMLFNLTFLRTTRDLSYYQNLTFALRPS</sequence>
<dbReference type="PANTHER" id="PTHR19297:SF191">
    <property type="entry name" value="PROTEIN XYLOSYLTRANSFERASE"/>
    <property type="match status" value="1"/>
</dbReference>
<accession>A0A0B6YXF8</accession>
<organism evidence="1">
    <name type="scientific">Arion vulgaris</name>
    <dbReference type="NCBI Taxonomy" id="1028688"/>
    <lineage>
        <taxon>Eukaryota</taxon>
        <taxon>Metazoa</taxon>
        <taxon>Spiralia</taxon>
        <taxon>Lophotrochozoa</taxon>
        <taxon>Mollusca</taxon>
        <taxon>Gastropoda</taxon>
        <taxon>Heterobranchia</taxon>
        <taxon>Euthyneura</taxon>
        <taxon>Panpulmonata</taxon>
        <taxon>Eupulmonata</taxon>
        <taxon>Stylommatophora</taxon>
        <taxon>Helicina</taxon>
        <taxon>Arionoidea</taxon>
        <taxon>Arionidae</taxon>
        <taxon>Arion</taxon>
    </lineage>
</organism>
<reference evidence="1" key="1">
    <citation type="submission" date="2014-12" db="EMBL/GenBank/DDBJ databases">
        <title>Insight into the proteome of Arion vulgaris.</title>
        <authorList>
            <person name="Aradska J."/>
            <person name="Bulat T."/>
            <person name="Smidak R."/>
            <person name="Sarate P."/>
            <person name="Gangsoo J."/>
            <person name="Sialana F."/>
            <person name="Bilban M."/>
            <person name="Lubec G."/>
        </authorList>
    </citation>
    <scope>NUCLEOTIDE SEQUENCE</scope>
    <source>
        <tissue evidence="1">Skin</tissue>
    </source>
</reference>
<dbReference type="GO" id="GO:0008375">
    <property type="term" value="F:acetylglucosaminyltransferase activity"/>
    <property type="evidence" value="ECO:0007669"/>
    <property type="project" value="TreeGrafter"/>
</dbReference>
<dbReference type="PANTHER" id="PTHR19297">
    <property type="entry name" value="GLYCOSYLTRANSFERASE 14 FAMILY MEMBER"/>
    <property type="match status" value="1"/>
</dbReference>
<feature type="non-terminal residue" evidence="1">
    <location>
        <position position="1"/>
    </location>
</feature>